<geneLocation type="plasmid" evidence="3">
    <name>prccge525b</name>
</geneLocation>
<gene>
    <name evidence="2" type="ORF">CCGE525_34660</name>
</gene>
<sequence length="145" mass="15895">MADENNTGSITEMADTNSLAKTPAPKMQRAPRRPKAAAEATVATQVGKTGKAPRGRRKRREQTADTKSASVGTQAADIAVQDVTKDTVRERMSQQPEQTVSAPASARDEMADLIQLEEENKRLRKLLAEKLRAENAELRKRLGLD</sequence>
<dbReference type="KEGG" id="rjg:CCGE525_34660"/>
<dbReference type="AlphaFoldDB" id="A0A387G708"/>
<feature type="region of interest" description="Disordered" evidence="1">
    <location>
        <begin position="88"/>
        <end position="107"/>
    </location>
</feature>
<dbReference type="EMBL" id="CP032696">
    <property type="protein sequence ID" value="AYG63974.1"/>
    <property type="molecule type" value="Genomic_DNA"/>
</dbReference>
<evidence type="ECO:0000256" key="1">
    <source>
        <dbReference type="SAM" id="MobiDB-lite"/>
    </source>
</evidence>
<feature type="compositionally biased region" description="Polar residues" evidence="1">
    <location>
        <begin position="93"/>
        <end position="102"/>
    </location>
</feature>
<evidence type="ECO:0000313" key="2">
    <source>
        <dbReference type="EMBL" id="AYG63974.1"/>
    </source>
</evidence>
<evidence type="ECO:0000313" key="3">
    <source>
        <dbReference type="Proteomes" id="UP000282195"/>
    </source>
</evidence>
<feature type="compositionally biased region" description="Polar residues" evidence="1">
    <location>
        <begin position="1"/>
        <end position="20"/>
    </location>
</feature>
<reference evidence="2 3" key="1">
    <citation type="submission" date="2018-10" db="EMBL/GenBank/DDBJ databases">
        <title>Rhizobium etli, R. leguminosarum and a new Rhizobium genospecies from Phaseolus dumosus.</title>
        <authorList>
            <person name="Ramirez-Puebla S.T."/>
            <person name="Rogel-Hernandez M.A."/>
            <person name="Guerrero G."/>
            <person name="Ormeno-Orrillo E."/>
            <person name="Martinez-Romero J.C."/>
            <person name="Negrete-Yankelevich S."/>
            <person name="Martinez-Romero E."/>
        </authorList>
    </citation>
    <scope>NUCLEOTIDE SEQUENCE [LARGE SCALE GENOMIC DNA]</scope>
    <source>
        <strain evidence="2 3">CCGE525</strain>
        <plasmid evidence="3">prccge525b</plasmid>
    </source>
</reference>
<dbReference type="OrthoDB" id="8454019at2"/>
<name>A0A387G708_9HYPH</name>
<accession>A0A387G708</accession>
<feature type="region of interest" description="Disordered" evidence="1">
    <location>
        <begin position="1"/>
        <end position="76"/>
    </location>
</feature>
<keyword evidence="2" id="KW-0614">Plasmid</keyword>
<dbReference type="RefSeq" id="WP_120708870.1">
    <property type="nucleotide sequence ID" value="NZ_CP032696.1"/>
</dbReference>
<organism evidence="2 3">
    <name type="scientific">Rhizobium jaguaris</name>
    <dbReference type="NCBI Taxonomy" id="1312183"/>
    <lineage>
        <taxon>Bacteria</taxon>
        <taxon>Pseudomonadati</taxon>
        <taxon>Pseudomonadota</taxon>
        <taxon>Alphaproteobacteria</taxon>
        <taxon>Hyphomicrobiales</taxon>
        <taxon>Rhizobiaceae</taxon>
        <taxon>Rhizobium/Agrobacterium group</taxon>
        <taxon>Rhizobium</taxon>
    </lineage>
</organism>
<proteinExistence type="predicted"/>
<keyword evidence="3" id="KW-1185">Reference proteome</keyword>
<protein>
    <submittedName>
        <fullName evidence="2">SyrB-like regulator</fullName>
    </submittedName>
</protein>
<dbReference type="Proteomes" id="UP000282195">
    <property type="component" value="Plasmid pRCCGE525b"/>
</dbReference>
<feature type="compositionally biased region" description="Basic residues" evidence="1">
    <location>
        <begin position="51"/>
        <end position="60"/>
    </location>
</feature>